<dbReference type="eggNOG" id="COG1538">
    <property type="taxonomic scope" value="Bacteria"/>
</dbReference>
<organism evidence="3 4">
    <name type="scientific">Cetobacterium somerae ATCC BAA-474</name>
    <dbReference type="NCBI Taxonomy" id="1319815"/>
    <lineage>
        <taxon>Bacteria</taxon>
        <taxon>Fusobacteriati</taxon>
        <taxon>Fusobacteriota</taxon>
        <taxon>Fusobacteriia</taxon>
        <taxon>Fusobacteriales</taxon>
        <taxon>Fusobacteriaceae</taxon>
        <taxon>Cetobacterium</taxon>
    </lineage>
</organism>
<accession>U7V8Q7</accession>
<reference evidence="3 4" key="1">
    <citation type="submission" date="2013-08" db="EMBL/GenBank/DDBJ databases">
        <authorList>
            <person name="Weinstock G."/>
            <person name="Sodergren E."/>
            <person name="Wylie T."/>
            <person name="Fulton L."/>
            <person name="Fulton R."/>
            <person name="Fronick C."/>
            <person name="O'Laughlin M."/>
            <person name="Godfrey J."/>
            <person name="Miner T."/>
            <person name="Herter B."/>
            <person name="Appelbaum E."/>
            <person name="Cordes M."/>
            <person name="Lek S."/>
            <person name="Wollam A."/>
            <person name="Pepin K.H."/>
            <person name="Palsikar V.B."/>
            <person name="Mitreva M."/>
            <person name="Wilson R.K."/>
        </authorList>
    </citation>
    <scope>NUCLEOTIDE SEQUENCE [LARGE SCALE GENOMIC DNA]</scope>
    <source>
        <strain evidence="3 4">ATCC BAA-474</strain>
    </source>
</reference>
<comment type="caution">
    <text evidence="3">The sequence shown here is derived from an EMBL/GenBank/DDBJ whole genome shotgun (WGS) entry which is preliminary data.</text>
</comment>
<feature type="coiled-coil region" evidence="2">
    <location>
        <begin position="380"/>
        <end position="407"/>
    </location>
</feature>
<sequence length="476" mass="54706">MKSYIFFVILPFLLTGCFGTPKVTETPIKTLITENKPQNSNIFFKSQQWWLSTNNQQLISLIDEVLKTNSEIKIAKLNIEKAMYTLNSTKNSNLSSIDLGGSWNRNHVLTSHVKTDLPIKDIKNSDTIDMGSLAIQGQYIFDIWGKFDALQNQAQYSKLATELQSEWSTLTLSTTVANLYGKYILLTKEENILKKKFNIAKEVLNYQNILYQTGLGNKESILNADNNVNSLNQKIAEITVQKTTLKNSFYSLVGNIKSKNIDKILSNIDYNTPQFDYFLNIPEYIDSDIVINRPDVKYYLALINSQKENLKSLKADFYPRFSITGKYEYQNLNIQDLLKAHSTLWEFGPSLYLPLFNRNLLTQNYNIGGVDLNIFIENYNNNLIKAYQDINNNLNALKTSKRNNELEEKNYSNVKSTYNDNNTLYQIGSISKLELLNQKNNLLDTELSYIENNFTLYTNQINLIGSLGGYYKNEVK</sequence>
<dbReference type="RefSeq" id="WP_023051911.1">
    <property type="nucleotide sequence ID" value="NZ_CP173062.2"/>
</dbReference>
<dbReference type="PROSITE" id="PS51257">
    <property type="entry name" value="PROKAR_LIPOPROTEIN"/>
    <property type="match status" value="1"/>
</dbReference>
<dbReference type="InterPro" id="IPR010131">
    <property type="entry name" value="MdtP/NodT-like"/>
</dbReference>
<dbReference type="HOGENOM" id="CLU_573300_0_0_0"/>
<proteinExistence type="inferred from homology"/>
<dbReference type="Pfam" id="PF02321">
    <property type="entry name" value="OEP"/>
    <property type="match status" value="2"/>
</dbReference>
<evidence type="ECO:0000256" key="1">
    <source>
        <dbReference type="ARBA" id="ARBA00007613"/>
    </source>
</evidence>
<dbReference type="PANTHER" id="PTHR30203:SF30">
    <property type="entry name" value="OUTER MEMBRANE PROTEIN-RELATED"/>
    <property type="match status" value="1"/>
</dbReference>
<gene>
    <name evidence="3" type="ORF">HMPREF0202_02379</name>
</gene>
<dbReference type="Gene3D" id="2.20.200.10">
    <property type="entry name" value="Outer membrane efflux proteins (OEP)"/>
    <property type="match status" value="1"/>
</dbReference>
<dbReference type="Gene3D" id="1.20.1600.10">
    <property type="entry name" value="Outer membrane efflux proteins (OEP)"/>
    <property type="match status" value="1"/>
</dbReference>
<dbReference type="GO" id="GO:0015562">
    <property type="term" value="F:efflux transmembrane transporter activity"/>
    <property type="evidence" value="ECO:0007669"/>
    <property type="project" value="InterPro"/>
</dbReference>
<keyword evidence="2" id="KW-0175">Coiled coil</keyword>
<dbReference type="Proteomes" id="UP000017081">
    <property type="component" value="Unassembled WGS sequence"/>
</dbReference>
<comment type="similarity">
    <text evidence="1">Belongs to the outer membrane factor (OMF) (TC 1.B.17) family.</text>
</comment>
<evidence type="ECO:0000313" key="4">
    <source>
        <dbReference type="Proteomes" id="UP000017081"/>
    </source>
</evidence>
<dbReference type="InterPro" id="IPR003423">
    <property type="entry name" value="OMP_efflux"/>
</dbReference>
<evidence type="ECO:0000256" key="2">
    <source>
        <dbReference type="SAM" id="Coils"/>
    </source>
</evidence>
<dbReference type="SUPFAM" id="SSF56954">
    <property type="entry name" value="Outer membrane efflux proteins (OEP)"/>
    <property type="match status" value="1"/>
</dbReference>
<keyword evidence="4" id="KW-1185">Reference proteome</keyword>
<protein>
    <submittedName>
        <fullName evidence="3">Outer membrane efflux protein</fullName>
    </submittedName>
</protein>
<dbReference type="EMBL" id="AXZF01000112">
    <property type="protein sequence ID" value="ERT67534.1"/>
    <property type="molecule type" value="Genomic_DNA"/>
</dbReference>
<dbReference type="PANTHER" id="PTHR30203">
    <property type="entry name" value="OUTER MEMBRANE CATION EFFLUX PROTEIN"/>
    <property type="match status" value="1"/>
</dbReference>
<name>U7V8Q7_9FUSO</name>
<dbReference type="STRING" id="1319815.HMPREF0202_02379"/>
<dbReference type="AlphaFoldDB" id="U7V8Q7"/>
<evidence type="ECO:0000313" key="3">
    <source>
        <dbReference type="EMBL" id="ERT67534.1"/>
    </source>
</evidence>